<reference evidence="2" key="1">
    <citation type="journal article" date="2018" name="Nat. Microbiol.">
        <title>Leveraging single-cell genomics to expand the fungal tree of life.</title>
        <authorList>
            <person name="Ahrendt S.R."/>
            <person name="Quandt C.A."/>
            <person name="Ciobanu D."/>
            <person name="Clum A."/>
            <person name="Salamov A."/>
            <person name="Andreopoulos B."/>
            <person name="Cheng J.F."/>
            <person name="Woyke T."/>
            <person name="Pelin A."/>
            <person name="Henrissat B."/>
            <person name="Reynolds N.K."/>
            <person name="Benny G.L."/>
            <person name="Smith M.E."/>
            <person name="James T.Y."/>
            <person name="Grigoriev I.V."/>
        </authorList>
    </citation>
    <scope>NUCLEOTIDE SEQUENCE [LARGE SCALE GENOMIC DNA]</scope>
    <source>
        <strain evidence="2">CSF55</strain>
    </source>
</reference>
<name>A0A4P9YAV1_ROZAC</name>
<proteinExistence type="predicted"/>
<evidence type="ECO:0000313" key="1">
    <source>
        <dbReference type="EMBL" id="RKP16155.1"/>
    </source>
</evidence>
<dbReference type="AlphaFoldDB" id="A0A4P9YAV1"/>
<accession>A0A4P9YAV1</accession>
<organism evidence="1 2">
    <name type="scientific">Rozella allomycis (strain CSF55)</name>
    <dbReference type="NCBI Taxonomy" id="988480"/>
    <lineage>
        <taxon>Eukaryota</taxon>
        <taxon>Fungi</taxon>
        <taxon>Fungi incertae sedis</taxon>
        <taxon>Cryptomycota</taxon>
        <taxon>Cryptomycota incertae sedis</taxon>
        <taxon>Rozella</taxon>
    </lineage>
</organism>
<evidence type="ECO:0000313" key="2">
    <source>
        <dbReference type="Proteomes" id="UP000281549"/>
    </source>
</evidence>
<dbReference type="Proteomes" id="UP000281549">
    <property type="component" value="Unassembled WGS sequence"/>
</dbReference>
<sequence length="377" mass="43798">MAKYASTKAAKQKLFNYLNNKIHRLTYIHHNQYRYETRPKTIIGLLYQHHTLYAIKDAFERYFVAHPQDTLHKVTLKLLNPKTDNVYTLSSIETSFRVKYDSNALPVNSKKRHKPPCPRCYHSDENQRHVIECPGNLTIFPTMNSFVQEHISETILSQINMTNDQLLHYLGINHANILLTPTGKGIITKALRQRLTILGIPSHKAEKNYTPYYGLIVRISFGGKEVNEARINEAKIQVKLNEVLAHLQEVKGIIIKETKEEKFMKNEYENNLLEGSRREVSMETVEDKRSNKIVMSNTETSSTRIKKLRETTNYHTWALDFRSILEELDLDTYLTSAPYPLTKETIPIHKKAFAKLKLAVNDFIKPKIERCTSLWEA</sequence>
<dbReference type="EMBL" id="ML006906">
    <property type="protein sequence ID" value="RKP16155.1"/>
    <property type="molecule type" value="Genomic_DNA"/>
</dbReference>
<protein>
    <submittedName>
        <fullName evidence="1">Uncharacterized protein</fullName>
    </submittedName>
</protein>
<gene>
    <name evidence="1" type="ORF">ROZALSC1DRAFT_25605</name>
</gene>